<proteinExistence type="predicted"/>
<gene>
    <name evidence="2" type="ORF">A0U89_14115</name>
</gene>
<organism evidence="2 3">
    <name type="scientific">Kozakia baliensis</name>
    <dbReference type="NCBI Taxonomy" id="153496"/>
    <lineage>
        <taxon>Bacteria</taxon>
        <taxon>Pseudomonadati</taxon>
        <taxon>Pseudomonadota</taxon>
        <taxon>Alphaproteobacteria</taxon>
        <taxon>Acetobacterales</taxon>
        <taxon>Acetobacteraceae</taxon>
        <taxon>Kozakia</taxon>
    </lineage>
</organism>
<evidence type="ECO:0000313" key="2">
    <source>
        <dbReference type="EMBL" id="AOX18446.1"/>
    </source>
</evidence>
<dbReference type="Proteomes" id="UP000179145">
    <property type="component" value="Plasmid pKB14400_1"/>
</dbReference>
<accession>A0A1D8UXX2</accession>
<dbReference type="RefSeq" id="WP_070403928.1">
    <property type="nucleotide sequence ID" value="NZ_BJVW01000038.1"/>
</dbReference>
<dbReference type="EMBL" id="CP014675">
    <property type="protein sequence ID" value="AOX18446.1"/>
    <property type="molecule type" value="Genomic_DNA"/>
</dbReference>
<protein>
    <recommendedName>
        <fullName evidence="4">Peptidase A2 domain-containing protein</fullName>
    </recommendedName>
</protein>
<reference evidence="2 3" key="1">
    <citation type="journal article" date="2016" name="Microb. Cell Fact.">
        <title>Dissection of exopolysaccharide biosynthesis in Kozakia baliensis.</title>
        <authorList>
            <person name="Brandt J.U."/>
            <person name="Jakob F."/>
            <person name="Behr J."/>
            <person name="Geissler A.J."/>
            <person name="Vogel R.F."/>
        </authorList>
    </citation>
    <scope>NUCLEOTIDE SEQUENCE [LARGE SCALE GENOMIC DNA]</scope>
    <source>
        <strain evidence="2 3">DSM 14400</strain>
        <plasmid evidence="3">Plasmid pkb14400_1</plasmid>
    </source>
</reference>
<dbReference type="KEGG" id="kba:A0U89_14115"/>
<evidence type="ECO:0008006" key="4">
    <source>
        <dbReference type="Google" id="ProtNLM"/>
    </source>
</evidence>
<keyword evidence="1" id="KW-0732">Signal</keyword>
<keyword evidence="2" id="KW-0614">Plasmid</keyword>
<feature type="signal peptide" evidence="1">
    <location>
        <begin position="1"/>
        <end position="20"/>
    </location>
</feature>
<feature type="chain" id="PRO_5009439205" description="Peptidase A2 domain-containing protein" evidence="1">
    <location>
        <begin position="21"/>
        <end position="441"/>
    </location>
</feature>
<sequence>MKLVKIFCLLSFFLPLWAMAGDLSLTNKQIENLKNVLIHNSSISFFTVPKYEQAINLPDMSLIERNLKRLSLSEDEKNFLKMIWYRSQGMFERSSNQISRCFDIEPDNAIKSIAMLCSLIKEGNYNLLGDYKGVSKIQSEMQFKWAKPIEKLTKVKSIKFAQSEEIEFLKQAKPAQINPPPSDTNQIPWSNPASIDEHGPHLDATVDGTTVNFLFDSASSKNWMARSEAGSEIFAKSYNIVDVLGRRADVDHVQKLNLRVGGLSVRNPHFATSDRSVNILGWVYFRNSKNFLISESGIRLNTIPPKNSEISLWSSTLGGSEAYIQIPVTDGKTVSLATFDTGANVAGGTDILIIKPTFTPDELAKSQDISVLTYSSPKVTPSFSMYDNLKVGNLPTRHMKITVLKGEAQQMKIFLTARILHYASIWIDGANGRFSLIERGK</sequence>
<geneLocation type="plasmid" evidence="3">
    <name>pkb14400_1</name>
</geneLocation>
<keyword evidence="3" id="KW-1185">Reference proteome</keyword>
<dbReference type="AlphaFoldDB" id="A0A1D8UXX2"/>
<name>A0A1D8UXX2_9PROT</name>
<evidence type="ECO:0000313" key="3">
    <source>
        <dbReference type="Proteomes" id="UP000179145"/>
    </source>
</evidence>
<evidence type="ECO:0000256" key="1">
    <source>
        <dbReference type="SAM" id="SignalP"/>
    </source>
</evidence>